<evidence type="ECO:0000313" key="1">
    <source>
        <dbReference type="EMBL" id="KAL3692647.1"/>
    </source>
</evidence>
<dbReference type="AlphaFoldDB" id="A0ABD3HQ07"/>
<sequence length="149" mass="16149">MCFSLCVYAPMVSMEPWAAHYQSQRSVDDGMILSLDSKAVHVGSLWQYGIPPIRMPAMPQHFVFGTPLEGPYSPPIAPGLQAPVHVHGGMNFGAVYPIQQPHLLPVKLNVHPPSASLLLHLDRLQRVELESASPGGQCVGSTPTLATYL</sequence>
<keyword evidence="2" id="KW-1185">Reference proteome</keyword>
<name>A0ABD3HQ07_9MARC</name>
<protein>
    <submittedName>
        <fullName evidence="1">Uncharacterized protein</fullName>
    </submittedName>
</protein>
<reference evidence="1 2" key="1">
    <citation type="submission" date="2024-09" db="EMBL/GenBank/DDBJ databases">
        <title>Chromosome-scale assembly of Riccia sorocarpa.</title>
        <authorList>
            <person name="Paukszto L."/>
        </authorList>
    </citation>
    <scope>NUCLEOTIDE SEQUENCE [LARGE SCALE GENOMIC DNA]</scope>
    <source>
        <strain evidence="1">LP-2024</strain>
        <tissue evidence="1">Aerial parts of the thallus</tissue>
    </source>
</reference>
<comment type="caution">
    <text evidence="1">The sequence shown here is derived from an EMBL/GenBank/DDBJ whole genome shotgun (WGS) entry which is preliminary data.</text>
</comment>
<dbReference type="Proteomes" id="UP001633002">
    <property type="component" value="Unassembled WGS sequence"/>
</dbReference>
<dbReference type="EMBL" id="JBJQOH010000003">
    <property type="protein sequence ID" value="KAL3692647.1"/>
    <property type="molecule type" value="Genomic_DNA"/>
</dbReference>
<gene>
    <name evidence="1" type="ORF">R1sor_006298</name>
</gene>
<accession>A0ABD3HQ07</accession>
<organism evidence="1 2">
    <name type="scientific">Riccia sorocarpa</name>
    <dbReference type="NCBI Taxonomy" id="122646"/>
    <lineage>
        <taxon>Eukaryota</taxon>
        <taxon>Viridiplantae</taxon>
        <taxon>Streptophyta</taxon>
        <taxon>Embryophyta</taxon>
        <taxon>Marchantiophyta</taxon>
        <taxon>Marchantiopsida</taxon>
        <taxon>Marchantiidae</taxon>
        <taxon>Marchantiales</taxon>
        <taxon>Ricciaceae</taxon>
        <taxon>Riccia</taxon>
    </lineage>
</organism>
<proteinExistence type="predicted"/>
<evidence type="ECO:0000313" key="2">
    <source>
        <dbReference type="Proteomes" id="UP001633002"/>
    </source>
</evidence>